<comment type="similarity">
    <text evidence="3 7">Belongs to the IspD/TarI cytidylyltransferase family. IspD subfamily.</text>
</comment>
<dbReference type="InterPro" id="IPR050088">
    <property type="entry name" value="IspD/TarI_cytidylyltransf_bact"/>
</dbReference>
<sequence length="250" mass="27816">MRLAKLGIVIPAAGQGKRMGAGYNKQFLTLMGEPMLAHTVRLFEQSSYVSEIVVVGAEADVPIIVELVHHHKFDKVKICKGGVQRQDSVRAGVQALSSAIQRIVVHDGARPLLTLEDFHRFLDETEKFKAAIMAIPVKDTIKQVHETGKVIATLTRERLRAVQTPQIFDRAILAEAHYQAVSAGYYGTDDASLLEWMGYPVQVIEGSQENIKVTTPEDLWLAERILAMREARSSTRGVGCTMEYETRSTR</sequence>
<reference evidence="8 9" key="1">
    <citation type="submission" date="2016-09" db="EMBL/GenBank/DDBJ databases">
        <title>Complete genome of Desulfosporosinus sp. OL.</title>
        <authorList>
            <person name="Mardanov A."/>
            <person name="Beletsky A."/>
            <person name="Panova A."/>
            <person name="Karnachuk O."/>
            <person name="Ravin N."/>
        </authorList>
    </citation>
    <scope>NUCLEOTIDE SEQUENCE [LARGE SCALE GENOMIC DNA]</scope>
    <source>
        <strain evidence="8 9">OL</strain>
    </source>
</reference>
<comment type="catalytic activity">
    <reaction evidence="1 7">
        <text>2-C-methyl-D-erythritol 4-phosphate + CTP + H(+) = 4-CDP-2-C-methyl-D-erythritol + diphosphate</text>
        <dbReference type="Rhea" id="RHEA:13429"/>
        <dbReference type="ChEBI" id="CHEBI:15378"/>
        <dbReference type="ChEBI" id="CHEBI:33019"/>
        <dbReference type="ChEBI" id="CHEBI:37563"/>
        <dbReference type="ChEBI" id="CHEBI:57823"/>
        <dbReference type="ChEBI" id="CHEBI:58262"/>
        <dbReference type="EC" id="2.7.7.60"/>
    </reaction>
</comment>
<comment type="caution">
    <text evidence="8">The sequence shown here is derived from an EMBL/GenBank/DDBJ whole genome shotgun (WGS) entry which is preliminary data.</text>
</comment>
<dbReference type="UniPathway" id="UPA00056">
    <property type="reaction ID" value="UER00093"/>
</dbReference>
<dbReference type="HAMAP" id="MF_00108">
    <property type="entry name" value="IspD"/>
    <property type="match status" value="1"/>
</dbReference>
<dbReference type="EC" id="2.7.7.60" evidence="7"/>
<evidence type="ECO:0000256" key="2">
    <source>
        <dbReference type="ARBA" id="ARBA00004787"/>
    </source>
</evidence>
<dbReference type="InterPro" id="IPR029044">
    <property type="entry name" value="Nucleotide-diphossugar_trans"/>
</dbReference>
<dbReference type="AlphaFoldDB" id="A0A1Q8QZ33"/>
<dbReference type="PANTHER" id="PTHR32125:SF4">
    <property type="entry name" value="2-C-METHYL-D-ERYTHRITOL 4-PHOSPHATE CYTIDYLYLTRANSFERASE, CHLOROPLASTIC"/>
    <property type="match status" value="1"/>
</dbReference>
<keyword evidence="4 7" id="KW-0808">Transferase</keyword>
<evidence type="ECO:0000256" key="5">
    <source>
        <dbReference type="ARBA" id="ARBA00022695"/>
    </source>
</evidence>
<feature type="site" description="Transition state stabilizer" evidence="7">
    <location>
        <position position="18"/>
    </location>
</feature>
<comment type="pathway">
    <text evidence="2 7">Isoprenoid biosynthesis; isopentenyl diphosphate biosynthesis via DXP pathway; isopentenyl diphosphate from 1-deoxy-D-xylulose 5-phosphate: step 2/6.</text>
</comment>
<comment type="function">
    <text evidence="7">Catalyzes the formation of 4-diphosphocytidyl-2-C-methyl-D-erythritol from CTP and 2-C-methyl-D-erythritol 4-phosphate (MEP).</text>
</comment>
<proteinExistence type="inferred from homology"/>
<dbReference type="EMBL" id="MLBF01000009">
    <property type="protein sequence ID" value="OLN32440.1"/>
    <property type="molecule type" value="Genomic_DNA"/>
</dbReference>
<evidence type="ECO:0000256" key="1">
    <source>
        <dbReference type="ARBA" id="ARBA00001282"/>
    </source>
</evidence>
<dbReference type="CDD" id="cd02516">
    <property type="entry name" value="CDP-ME_synthetase"/>
    <property type="match status" value="1"/>
</dbReference>
<keyword evidence="5 7" id="KW-0548">Nucleotidyltransferase</keyword>
<name>A0A1Q8QZ33_9FIRM</name>
<dbReference type="PROSITE" id="PS01295">
    <property type="entry name" value="ISPD"/>
    <property type="match status" value="1"/>
</dbReference>
<dbReference type="NCBIfam" id="TIGR00453">
    <property type="entry name" value="ispD"/>
    <property type="match status" value="1"/>
</dbReference>
<accession>A0A1Q8QZ33</accession>
<dbReference type="PANTHER" id="PTHR32125">
    <property type="entry name" value="2-C-METHYL-D-ERYTHRITOL 4-PHOSPHATE CYTIDYLYLTRANSFERASE, CHLOROPLASTIC"/>
    <property type="match status" value="1"/>
</dbReference>
<evidence type="ECO:0000313" key="8">
    <source>
        <dbReference type="EMBL" id="OLN32440.1"/>
    </source>
</evidence>
<dbReference type="STRING" id="1888891.DSOL_1760"/>
<protein>
    <recommendedName>
        <fullName evidence="7">2-C-methyl-D-erythritol 4-phosphate cytidylyltransferase</fullName>
        <ecNumber evidence="7">2.7.7.60</ecNumber>
    </recommendedName>
    <alternativeName>
        <fullName evidence="7">4-diphosphocytidyl-2C-methyl-D-erythritol synthase</fullName>
    </alternativeName>
    <alternativeName>
        <fullName evidence="7">MEP cytidylyltransferase</fullName>
        <shortName evidence="7">MCT</shortName>
    </alternativeName>
</protein>
<dbReference type="InterPro" id="IPR034683">
    <property type="entry name" value="IspD/TarI"/>
</dbReference>
<dbReference type="InterPro" id="IPR001228">
    <property type="entry name" value="IspD"/>
</dbReference>
<evidence type="ECO:0000256" key="6">
    <source>
        <dbReference type="ARBA" id="ARBA00023229"/>
    </source>
</evidence>
<keyword evidence="6 7" id="KW-0414">Isoprene biosynthesis</keyword>
<feature type="site" description="Positions MEP for the nucleophilic attack" evidence="7">
    <location>
        <position position="212"/>
    </location>
</feature>
<dbReference type="SUPFAM" id="SSF53448">
    <property type="entry name" value="Nucleotide-diphospho-sugar transferases"/>
    <property type="match status" value="1"/>
</dbReference>
<dbReference type="Proteomes" id="UP000186102">
    <property type="component" value="Unassembled WGS sequence"/>
</dbReference>
<evidence type="ECO:0000313" key="9">
    <source>
        <dbReference type="Proteomes" id="UP000186102"/>
    </source>
</evidence>
<dbReference type="InterPro" id="IPR018294">
    <property type="entry name" value="ISPD_synthase_CS"/>
</dbReference>
<evidence type="ECO:0000256" key="4">
    <source>
        <dbReference type="ARBA" id="ARBA00022679"/>
    </source>
</evidence>
<feature type="site" description="Transition state stabilizer" evidence="7">
    <location>
        <position position="25"/>
    </location>
</feature>
<evidence type="ECO:0000256" key="7">
    <source>
        <dbReference type="HAMAP-Rule" id="MF_00108"/>
    </source>
</evidence>
<dbReference type="GO" id="GO:0050518">
    <property type="term" value="F:2-C-methyl-D-erythritol 4-phosphate cytidylyltransferase activity"/>
    <property type="evidence" value="ECO:0007669"/>
    <property type="project" value="UniProtKB-UniRule"/>
</dbReference>
<evidence type="ECO:0000256" key="3">
    <source>
        <dbReference type="ARBA" id="ARBA00009789"/>
    </source>
</evidence>
<feature type="site" description="Positions MEP for the nucleophilic attack" evidence="7">
    <location>
        <position position="156"/>
    </location>
</feature>
<keyword evidence="9" id="KW-1185">Reference proteome</keyword>
<dbReference type="FunFam" id="3.90.550.10:FF:000003">
    <property type="entry name" value="2-C-methyl-D-erythritol 4-phosphate cytidylyltransferase"/>
    <property type="match status" value="1"/>
</dbReference>
<organism evidence="8 9">
    <name type="scientific">Desulfosporosinus metallidurans</name>
    <dbReference type="NCBI Taxonomy" id="1888891"/>
    <lineage>
        <taxon>Bacteria</taxon>
        <taxon>Bacillati</taxon>
        <taxon>Bacillota</taxon>
        <taxon>Clostridia</taxon>
        <taxon>Eubacteriales</taxon>
        <taxon>Desulfitobacteriaceae</taxon>
        <taxon>Desulfosporosinus</taxon>
    </lineage>
</organism>
<dbReference type="GO" id="GO:0019288">
    <property type="term" value="P:isopentenyl diphosphate biosynthetic process, methylerythritol 4-phosphate pathway"/>
    <property type="evidence" value="ECO:0007669"/>
    <property type="project" value="UniProtKB-UniRule"/>
</dbReference>
<dbReference type="Pfam" id="PF01128">
    <property type="entry name" value="IspD"/>
    <property type="match status" value="1"/>
</dbReference>
<dbReference type="Gene3D" id="3.90.550.10">
    <property type="entry name" value="Spore Coat Polysaccharide Biosynthesis Protein SpsA, Chain A"/>
    <property type="match status" value="1"/>
</dbReference>
<gene>
    <name evidence="7" type="primary">ispD</name>
    <name evidence="8" type="ORF">DSOL_1760</name>
</gene>